<comment type="caution">
    <text evidence="2">The sequence shown here is derived from an EMBL/GenBank/DDBJ whole genome shotgun (WGS) entry which is preliminary data.</text>
</comment>
<feature type="region of interest" description="Disordered" evidence="1">
    <location>
        <begin position="717"/>
        <end position="753"/>
    </location>
</feature>
<feature type="region of interest" description="Disordered" evidence="1">
    <location>
        <begin position="1"/>
        <end position="33"/>
    </location>
</feature>
<accession>A0A8H7MJ79</accession>
<name>A0A8H7MJ79_9PLEO</name>
<reference evidence="2" key="2">
    <citation type="submission" date="2020-09" db="EMBL/GenBank/DDBJ databases">
        <title>Reference genome assembly for Australian Ascochyta lentis isolate Al4.</title>
        <authorList>
            <person name="Lee R.C."/>
            <person name="Farfan-Caceres L.M."/>
            <person name="Debler J.W."/>
            <person name="Williams A.H."/>
            <person name="Henares B.M."/>
        </authorList>
    </citation>
    <scope>NUCLEOTIDE SEQUENCE</scope>
    <source>
        <strain evidence="2">Al4</strain>
    </source>
</reference>
<gene>
    <name evidence="2" type="ORF">EKO04_004966</name>
</gene>
<proteinExistence type="predicted"/>
<evidence type="ECO:0000313" key="3">
    <source>
        <dbReference type="Proteomes" id="UP000651452"/>
    </source>
</evidence>
<dbReference type="AlphaFoldDB" id="A0A8H7MJ79"/>
<dbReference type="OrthoDB" id="3792198at2759"/>
<feature type="compositionally biased region" description="Polar residues" evidence="1">
    <location>
        <begin position="841"/>
        <end position="855"/>
    </location>
</feature>
<feature type="compositionally biased region" description="Low complexity" evidence="1">
    <location>
        <begin position="941"/>
        <end position="953"/>
    </location>
</feature>
<dbReference type="EMBL" id="RZGK01000008">
    <property type="protein sequence ID" value="KAF9697088.1"/>
    <property type="molecule type" value="Genomic_DNA"/>
</dbReference>
<feature type="compositionally biased region" description="Polar residues" evidence="1">
    <location>
        <begin position="477"/>
        <end position="490"/>
    </location>
</feature>
<organism evidence="2 3">
    <name type="scientific">Ascochyta lentis</name>
    <dbReference type="NCBI Taxonomy" id="205686"/>
    <lineage>
        <taxon>Eukaryota</taxon>
        <taxon>Fungi</taxon>
        <taxon>Dikarya</taxon>
        <taxon>Ascomycota</taxon>
        <taxon>Pezizomycotina</taxon>
        <taxon>Dothideomycetes</taxon>
        <taxon>Pleosporomycetidae</taxon>
        <taxon>Pleosporales</taxon>
        <taxon>Pleosporineae</taxon>
        <taxon>Didymellaceae</taxon>
        <taxon>Ascochyta</taxon>
    </lineage>
</organism>
<feature type="region of interest" description="Disordered" evidence="1">
    <location>
        <begin position="836"/>
        <end position="855"/>
    </location>
</feature>
<feature type="region of interest" description="Disordered" evidence="1">
    <location>
        <begin position="477"/>
        <end position="520"/>
    </location>
</feature>
<evidence type="ECO:0000313" key="2">
    <source>
        <dbReference type="EMBL" id="KAF9697088.1"/>
    </source>
</evidence>
<reference evidence="2" key="1">
    <citation type="submission" date="2018-12" db="EMBL/GenBank/DDBJ databases">
        <authorList>
            <person name="Syme R.A."/>
            <person name="Farfan-Caceres L."/>
            <person name="Lichtenzveig J."/>
        </authorList>
    </citation>
    <scope>NUCLEOTIDE SEQUENCE</scope>
    <source>
        <strain evidence="2">Al4</strain>
    </source>
</reference>
<feature type="compositionally biased region" description="Low complexity" evidence="1">
    <location>
        <begin position="19"/>
        <end position="31"/>
    </location>
</feature>
<feature type="compositionally biased region" description="Acidic residues" evidence="1">
    <location>
        <begin position="957"/>
        <end position="971"/>
    </location>
</feature>
<evidence type="ECO:0000256" key="1">
    <source>
        <dbReference type="SAM" id="MobiDB-lite"/>
    </source>
</evidence>
<feature type="compositionally biased region" description="Acidic residues" evidence="1">
    <location>
        <begin position="978"/>
        <end position="995"/>
    </location>
</feature>
<dbReference type="Proteomes" id="UP000651452">
    <property type="component" value="Unassembled WGS sequence"/>
</dbReference>
<feature type="region of interest" description="Disordered" evidence="1">
    <location>
        <begin position="253"/>
        <end position="288"/>
    </location>
</feature>
<feature type="region of interest" description="Disordered" evidence="1">
    <location>
        <begin position="898"/>
        <end position="995"/>
    </location>
</feature>
<sequence>MAYEIEDEVDWSDGTIDESPPSSADAPGDSGYVSAVAYEDHDVDDLFELQEDDDLDISSSTALPEVTHRPTSTRAQRARLGAHLNRKPSEQDYLHFALYQANQKAYEATFLKHFVYHALHPAQIEECFRNSADACSNVQKYITAVSANISDITKKMTWNAHCRAVNLLRNAGKEGAPFWDIAHFDQSIFQDFVPDNTIPITHRMNESWHRTSLQPVMVRYTTRQYPLDHHSSPFEEINDVSAMLFDDEAFGQSLPTGRSVKPPSARKGKGQGLAGARVRDPVPNEGRDNWLASLIPSAKSQERDPSPPKNHLPDKLAEENNITAELESLSDPRLLQKDASTKDAPQQLVPAKAFQLHDGTAIGGLTQLERLYEKFGDGALGDHCGIDTSSKNHNIEQVPIWSMRFLNDHKRRVTQRSPQILRRELPGIRAVIAEALLQGYRPTDPNLEELVTDIETREQANVVSVLAPKEVVPSAQKTVQVVSKKQTGSQHGKKRKRDQPGIRMLNRPVKPSRKKRKTDTTVVDFGSLSQSMKQATSTLQENIGLASALYSEPRQLQRKSAKQKATVHRTTALVDGAPLPPHPSGSTTLEPHQQLPPTAYFTPKKPSEKPVWRCSVKHAMGHYYNAGDRKSCPGCFTTRSDNINAKVMDFYLPSRTHFHQPNPDSRWRPSKPFGRVRRCTSLSHNSIAKEAYWSAIAAGSIEEEALHIAVNAVTEHLKSKLRKEPPAEPTPEPEPEPDLGPHPSGSTAMEHGQDLPDCAYFSKREQQEELAWRCDVNHALGRYYLAGDKRTCPGCGSNKNGKGKHITMDFFLPTGIAVRQEVGNLKWKPKKPYKVREGKFQSGSKKTTPSHNQMASKKYWAAIEAGKEHTEALNFAIEETDHQLDEKEADTLQRVVDRVQPNTETPSTAKTPTPSTPSASTRRGRNRRHPTTSEYGITALYPASYGPHSYYSHPSDDETDGEELPADEESESTSPTELVDDISSDDETSSGSDSE</sequence>
<feature type="region of interest" description="Disordered" evidence="1">
    <location>
        <begin position="574"/>
        <end position="593"/>
    </location>
</feature>
<keyword evidence="3" id="KW-1185">Reference proteome</keyword>
<feature type="compositionally biased region" description="Acidic residues" evidence="1">
    <location>
        <begin position="1"/>
        <end position="11"/>
    </location>
</feature>
<feature type="compositionally biased region" description="Low complexity" evidence="1">
    <location>
        <begin position="903"/>
        <end position="921"/>
    </location>
</feature>
<feature type="compositionally biased region" description="Basic and acidic residues" evidence="1">
    <location>
        <begin position="717"/>
        <end position="726"/>
    </location>
</feature>
<feature type="compositionally biased region" description="Basic and acidic residues" evidence="1">
    <location>
        <begin position="277"/>
        <end position="288"/>
    </location>
</feature>
<protein>
    <submittedName>
        <fullName evidence="2">Uncharacterized protein</fullName>
    </submittedName>
</protein>